<evidence type="ECO:0000256" key="1">
    <source>
        <dbReference type="ARBA" id="ARBA00022737"/>
    </source>
</evidence>
<evidence type="ECO:0000256" key="3">
    <source>
        <dbReference type="SAM" id="MobiDB-lite"/>
    </source>
</evidence>
<dbReference type="SUPFAM" id="SSF54791">
    <property type="entry name" value="Eukaryotic type KH-domain (KH-domain type I)"/>
    <property type="match status" value="3"/>
</dbReference>
<dbReference type="GO" id="GO:0010468">
    <property type="term" value="P:regulation of gene expression"/>
    <property type="evidence" value="ECO:0007669"/>
    <property type="project" value="UniProtKB-ARBA"/>
</dbReference>
<protein>
    <submittedName>
        <fullName evidence="5">Heterogeneous nuclear ribonucleoprotein K</fullName>
    </submittedName>
</protein>
<feature type="compositionally biased region" description="Polar residues" evidence="3">
    <location>
        <begin position="363"/>
        <end position="372"/>
    </location>
</feature>
<dbReference type="Gene3D" id="3.30.1370.10">
    <property type="entry name" value="K Homology domain, type 1"/>
    <property type="match status" value="3"/>
</dbReference>
<feature type="region of interest" description="Disordered" evidence="3">
    <location>
        <begin position="1"/>
        <end position="22"/>
    </location>
</feature>
<dbReference type="InterPro" id="IPR004088">
    <property type="entry name" value="KH_dom_type_1"/>
</dbReference>
<dbReference type="PROSITE" id="PS50084">
    <property type="entry name" value="KH_TYPE_1"/>
    <property type="match status" value="3"/>
</dbReference>
<proteinExistence type="predicted"/>
<feature type="domain" description="K Homology" evidence="4">
    <location>
        <begin position="22"/>
        <end position="217"/>
    </location>
</feature>
<evidence type="ECO:0000313" key="6">
    <source>
        <dbReference type="Proteomes" id="UP000770661"/>
    </source>
</evidence>
<keyword evidence="1" id="KW-0677">Repeat</keyword>
<sequence>MRMKRMSEMEGETPLKRPRPAGDTELRLLIQSKAAGSIIGKGGQNISRLRSEMGVERRGRGLDGAGVGALGGRWTAELVAHTFHHDLPNCDSEAALVLVVLGWRAPGREAVVVLPREAAPGSSWLVPVPPPPLTGGRGGRGSRHPRLAGPCPRQVTWCLPGAPGHQLHIPPSPHRGTLTLLSLCYTDGDNDKIKVLTIGGSEDVVLKVLNEVLQCLDEALQKGNESDARILVHQSQAGCIIGKAGSKIKELREHIQHHGFQATPNVAIDLVSPSLAPQPQPLTTYPALHTNTTTGKALAVAQPASQPASQELKGRVLECGGQIKVYTNCCPQSTDRVIQITGDRDRAVLTITRIIELLREVRQSGSSPSSMGNRERDHTSPIKGMNNPYNPHNFDEFFANEYGGWGESPKGRFPGGPMGRGPPHMGPPGPMGRGPMGPGPGGPPGGPPGPPPFGRRGPMGPPHGPPPPMRGPPNGEFDGMLGKGKPFMNGSDPHNGDLPTTSTQVTIPKDAAGAIIGKGGARIRKIRSDSGASISIEDSRPGTNDRIITINGSEPQIKHAQYLLQQSVLEYGGQHYQGGDYEEQTR</sequence>
<dbReference type="Pfam" id="PF00013">
    <property type="entry name" value="KH_1"/>
    <property type="match status" value="3"/>
</dbReference>
<feature type="region of interest" description="Disordered" evidence="3">
    <location>
        <begin position="362"/>
        <end position="389"/>
    </location>
</feature>
<comment type="caution">
    <text evidence="5">The sequence shown here is derived from an EMBL/GenBank/DDBJ whole genome shotgun (WGS) entry which is preliminary data.</text>
</comment>
<keyword evidence="2" id="KW-0694">RNA-binding</keyword>
<reference evidence="5" key="1">
    <citation type="submission" date="2020-07" db="EMBL/GenBank/DDBJ databases">
        <title>The High-quality genome of the commercially important snow crab, Chionoecetes opilio.</title>
        <authorList>
            <person name="Jeong J.-H."/>
            <person name="Ryu S."/>
        </authorList>
    </citation>
    <scope>NUCLEOTIDE SEQUENCE</scope>
    <source>
        <strain evidence="5">MADBK_172401_WGS</strain>
        <tissue evidence="5">Digestive gland</tissue>
    </source>
</reference>
<feature type="compositionally biased region" description="Pro residues" evidence="3">
    <location>
        <begin position="437"/>
        <end position="471"/>
    </location>
</feature>
<feature type="region of interest" description="Disordered" evidence="3">
    <location>
        <begin position="125"/>
        <end position="146"/>
    </location>
</feature>
<dbReference type="InterPro" id="IPR036612">
    <property type="entry name" value="KH_dom_type_1_sf"/>
</dbReference>
<gene>
    <name evidence="5" type="primary">HNRNPK_2</name>
    <name evidence="5" type="ORF">GWK47_027980</name>
</gene>
<organism evidence="5 6">
    <name type="scientific">Chionoecetes opilio</name>
    <name type="common">Atlantic snow crab</name>
    <name type="synonym">Cancer opilio</name>
    <dbReference type="NCBI Taxonomy" id="41210"/>
    <lineage>
        <taxon>Eukaryota</taxon>
        <taxon>Metazoa</taxon>
        <taxon>Ecdysozoa</taxon>
        <taxon>Arthropoda</taxon>
        <taxon>Crustacea</taxon>
        <taxon>Multicrustacea</taxon>
        <taxon>Malacostraca</taxon>
        <taxon>Eumalacostraca</taxon>
        <taxon>Eucarida</taxon>
        <taxon>Decapoda</taxon>
        <taxon>Pleocyemata</taxon>
        <taxon>Brachyura</taxon>
        <taxon>Eubrachyura</taxon>
        <taxon>Majoidea</taxon>
        <taxon>Majidae</taxon>
        <taxon>Chionoecetes</taxon>
    </lineage>
</organism>
<dbReference type="Proteomes" id="UP000770661">
    <property type="component" value="Unassembled WGS sequence"/>
</dbReference>
<dbReference type="GO" id="GO:1990904">
    <property type="term" value="C:ribonucleoprotein complex"/>
    <property type="evidence" value="ECO:0007669"/>
    <property type="project" value="UniProtKB-KW"/>
</dbReference>
<dbReference type="OrthoDB" id="1937934at2759"/>
<evidence type="ECO:0000259" key="4">
    <source>
        <dbReference type="SMART" id="SM00322"/>
    </source>
</evidence>
<dbReference type="PANTHER" id="PTHR10288">
    <property type="entry name" value="KH DOMAIN CONTAINING RNA BINDING PROTEIN"/>
    <property type="match status" value="1"/>
</dbReference>
<keyword evidence="5" id="KW-0687">Ribonucleoprotein</keyword>
<accession>A0A8J4YNY0</accession>
<name>A0A8J4YNY0_CHIOP</name>
<dbReference type="EMBL" id="JACEEZ010000067">
    <property type="protein sequence ID" value="KAG0730570.1"/>
    <property type="molecule type" value="Genomic_DNA"/>
</dbReference>
<evidence type="ECO:0000313" key="5">
    <source>
        <dbReference type="EMBL" id="KAG0730570.1"/>
    </source>
</evidence>
<keyword evidence="6" id="KW-1185">Reference proteome</keyword>
<dbReference type="SMART" id="SM00322">
    <property type="entry name" value="KH"/>
    <property type="match status" value="3"/>
</dbReference>
<dbReference type="InterPro" id="IPR004087">
    <property type="entry name" value="KH_dom"/>
</dbReference>
<feature type="domain" description="K Homology" evidence="4">
    <location>
        <begin position="224"/>
        <end position="359"/>
    </location>
</feature>
<feature type="domain" description="K Homology" evidence="4">
    <location>
        <begin position="499"/>
        <end position="569"/>
    </location>
</feature>
<dbReference type="AlphaFoldDB" id="A0A8J4YNY0"/>
<dbReference type="GO" id="GO:0003723">
    <property type="term" value="F:RNA binding"/>
    <property type="evidence" value="ECO:0007669"/>
    <property type="project" value="UniProtKB-UniRule"/>
</dbReference>
<evidence type="ECO:0000256" key="2">
    <source>
        <dbReference type="PROSITE-ProRule" id="PRU00117"/>
    </source>
</evidence>
<feature type="region of interest" description="Disordered" evidence="3">
    <location>
        <begin position="408"/>
        <end position="502"/>
    </location>
</feature>
<dbReference type="CDD" id="cd22434">
    <property type="entry name" value="KH-I_HNRNPK_rpt3"/>
    <property type="match status" value="1"/>
</dbReference>